<dbReference type="RefSeq" id="WP_083621787.1">
    <property type="nucleotide sequence ID" value="NZ_LR735018.1"/>
</dbReference>
<comment type="caution">
    <text evidence="1">The sequence shown here is derived from an EMBL/GenBank/DDBJ whole genome shotgun (WGS) entry which is preliminary data.</text>
</comment>
<proteinExistence type="predicted"/>
<dbReference type="Proteomes" id="UP000182190">
    <property type="component" value="Unassembled WGS sequence"/>
</dbReference>
<name>A0A7Z9BZD9_9CYAN</name>
<protein>
    <submittedName>
        <fullName evidence="1">Uncharacterized protein</fullName>
    </submittedName>
</protein>
<dbReference type="EMBL" id="CZCS02000221">
    <property type="protein sequence ID" value="VXD24203.1"/>
    <property type="molecule type" value="Genomic_DNA"/>
</dbReference>
<evidence type="ECO:0000313" key="2">
    <source>
        <dbReference type="Proteomes" id="UP000182190"/>
    </source>
</evidence>
<evidence type="ECO:0000313" key="1">
    <source>
        <dbReference type="EMBL" id="VXD24203.1"/>
    </source>
</evidence>
<gene>
    <name evidence="1" type="ORF">PL9631_780089</name>
</gene>
<organism evidence="1 2">
    <name type="scientific">Planktothrix paucivesiculata PCC 9631</name>
    <dbReference type="NCBI Taxonomy" id="671071"/>
    <lineage>
        <taxon>Bacteria</taxon>
        <taxon>Bacillati</taxon>
        <taxon>Cyanobacteriota</taxon>
        <taxon>Cyanophyceae</taxon>
        <taxon>Oscillatoriophycideae</taxon>
        <taxon>Oscillatoriales</taxon>
        <taxon>Microcoleaceae</taxon>
        <taxon>Planktothrix</taxon>
    </lineage>
</organism>
<reference evidence="1" key="1">
    <citation type="submission" date="2019-10" db="EMBL/GenBank/DDBJ databases">
        <authorList>
            <consortium name="Genoscope - CEA"/>
            <person name="William W."/>
        </authorList>
    </citation>
    <scope>NUCLEOTIDE SEQUENCE [LARGE SCALE GENOMIC DNA]</scope>
    <source>
        <strain evidence="1">BBR_PRJEB10994</strain>
    </source>
</reference>
<accession>A0A7Z9BZD9</accession>
<keyword evidence="2" id="KW-1185">Reference proteome</keyword>
<dbReference type="AlphaFoldDB" id="A0A7Z9BZD9"/>
<dbReference type="OrthoDB" id="464366at2"/>
<sequence>MNNNNYDSTGYSLPGSQEKQLDAMAKLAVLSLTWSLAGLSQEKRSSANPERVAPKIYINLPGLKDGLSSSELPP</sequence>